<dbReference type="EMBL" id="LGKP01000025">
    <property type="protein sequence ID" value="KPL85625.1"/>
    <property type="molecule type" value="Genomic_DNA"/>
</dbReference>
<dbReference type="InterPro" id="IPR041561">
    <property type="entry name" value="PglD_N"/>
</dbReference>
<evidence type="ECO:0000256" key="1">
    <source>
        <dbReference type="PIRSR" id="PIRSR620019-1"/>
    </source>
</evidence>
<dbReference type="InterPro" id="IPR050179">
    <property type="entry name" value="Trans_hexapeptide_repeat"/>
</dbReference>
<dbReference type="Proteomes" id="UP000050277">
    <property type="component" value="Unassembled WGS sequence"/>
</dbReference>
<dbReference type="CDD" id="cd03360">
    <property type="entry name" value="LbH_AT_putative"/>
    <property type="match status" value="1"/>
</dbReference>
<dbReference type="NCBIfam" id="TIGR03570">
    <property type="entry name" value="NeuD_NnaD"/>
    <property type="match status" value="1"/>
</dbReference>
<dbReference type="Pfam" id="PF17836">
    <property type="entry name" value="PglD_N"/>
    <property type="match status" value="1"/>
</dbReference>
<name>A0A0P6YR36_9CHLR</name>
<evidence type="ECO:0000313" key="4">
    <source>
        <dbReference type="EMBL" id="KPL85625.1"/>
    </source>
</evidence>
<dbReference type="InterPro" id="IPR020019">
    <property type="entry name" value="AcTrfase_PglD-like"/>
</dbReference>
<evidence type="ECO:0000313" key="5">
    <source>
        <dbReference type="Proteomes" id="UP000050277"/>
    </source>
</evidence>
<evidence type="ECO:0000259" key="3">
    <source>
        <dbReference type="Pfam" id="PF17836"/>
    </source>
</evidence>
<feature type="site" description="Increases basicity of active site His" evidence="1">
    <location>
        <position position="141"/>
    </location>
</feature>
<dbReference type="SUPFAM" id="SSF51161">
    <property type="entry name" value="Trimeric LpxA-like enzymes"/>
    <property type="match status" value="1"/>
</dbReference>
<feature type="active site" description="Proton acceptor" evidence="1">
    <location>
        <position position="140"/>
    </location>
</feature>
<dbReference type="PANTHER" id="PTHR43300:SF7">
    <property type="entry name" value="UDP-N-ACETYLBACILLOSAMINE N-ACETYLTRANSFERASE"/>
    <property type="match status" value="1"/>
</dbReference>
<protein>
    <recommendedName>
        <fullName evidence="3">PglD N-terminal domain-containing protein</fullName>
    </recommendedName>
</protein>
<reference evidence="4 5" key="1">
    <citation type="submission" date="2015-07" db="EMBL/GenBank/DDBJ databases">
        <title>Whole genome sequence of Herpetosiphon geysericola DSM 7119.</title>
        <authorList>
            <person name="Hemp J."/>
            <person name="Ward L.M."/>
            <person name="Pace L.A."/>
            <person name="Fischer W.W."/>
        </authorList>
    </citation>
    <scope>NUCLEOTIDE SEQUENCE [LARGE SCALE GENOMIC DNA]</scope>
    <source>
        <strain evidence="4 5">DSM 7119</strain>
    </source>
</reference>
<gene>
    <name evidence="4" type="ORF">SE18_16500</name>
</gene>
<dbReference type="AlphaFoldDB" id="A0A0P6YR36"/>
<dbReference type="PANTHER" id="PTHR43300">
    <property type="entry name" value="ACETYLTRANSFERASE"/>
    <property type="match status" value="1"/>
</dbReference>
<proteinExistence type="predicted"/>
<feature type="binding site" evidence="2">
    <location>
        <position position="74"/>
    </location>
    <ligand>
        <name>substrate</name>
    </ligand>
</feature>
<organism evidence="4 5">
    <name type="scientific">Herpetosiphon geysericola</name>
    <dbReference type="NCBI Taxonomy" id="70996"/>
    <lineage>
        <taxon>Bacteria</taxon>
        <taxon>Bacillati</taxon>
        <taxon>Chloroflexota</taxon>
        <taxon>Chloroflexia</taxon>
        <taxon>Herpetosiphonales</taxon>
        <taxon>Herpetosiphonaceae</taxon>
        <taxon>Herpetosiphon</taxon>
    </lineage>
</organism>
<dbReference type="Gene3D" id="2.160.10.10">
    <property type="entry name" value="Hexapeptide repeat proteins"/>
    <property type="match status" value="1"/>
</dbReference>
<comment type="caution">
    <text evidence="4">The sequence shown here is derived from an EMBL/GenBank/DDBJ whole genome shotgun (WGS) entry which is preliminary data.</text>
</comment>
<evidence type="ECO:0000256" key="2">
    <source>
        <dbReference type="PIRSR" id="PIRSR620019-2"/>
    </source>
</evidence>
<dbReference type="Gene3D" id="3.40.50.20">
    <property type="match status" value="1"/>
</dbReference>
<feature type="domain" description="PglD N-terminal" evidence="3">
    <location>
        <begin position="5"/>
        <end position="85"/>
    </location>
</feature>
<keyword evidence="5" id="KW-1185">Reference proteome</keyword>
<dbReference type="STRING" id="70996.SE18_16500"/>
<dbReference type="InterPro" id="IPR011004">
    <property type="entry name" value="Trimer_LpxA-like_sf"/>
</dbReference>
<sequence length="211" mass="21388">MMRPVIIVGTGGHAREVAEIVQAQHAAGQGGPLHGMLTDDQTQHGTTSLGIQILGPIAWLTSRLSQFSVIIAIGDNATRQRIAHQFGSELHAASAISPYAIISPHATIGAGAMLFPNAVVGPLASIGPHSIMNVGASVSHDSTVGAFSNLNPGSHVAGNCQLGEGVALGMGANVIQGRSIGAWTVVGAGAVVIRDLPSQVKAVGVPTRLLI</sequence>
<accession>A0A0P6YR36</accession>